<dbReference type="InterPro" id="IPR016126">
    <property type="entry name" value="Secretoglobin"/>
</dbReference>
<organism evidence="11 12">
    <name type="scientific">Oryctolagus cuniculus</name>
    <name type="common">Rabbit</name>
    <dbReference type="NCBI Taxonomy" id="9986"/>
    <lineage>
        <taxon>Eukaryota</taxon>
        <taxon>Metazoa</taxon>
        <taxon>Chordata</taxon>
        <taxon>Craniata</taxon>
        <taxon>Vertebrata</taxon>
        <taxon>Euteleostomi</taxon>
        <taxon>Mammalia</taxon>
        <taxon>Eutheria</taxon>
        <taxon>Euarchontoglires</taxon>
        <taxon>Glires</taxon>
        <taxon>Lagomorpha</taxon>
        <taxon>Leporidae</taxon>
        <taxon>Oryctolagus</taxon>
    </lineage>
</organism>
<evidence type="ECO:0000256" key="8">
    <source>
        <dbReference type="ARBA" id="ARBA00038364"/>
    </source>
</evidence>
<comment type="similarity">
    <text evidence="8">Belongs to the secretoglobin family. Lipophilin subfamily.</text>
</comment>
<name>A0A5F9CX86_RABIT</name>
<dbReference type="SUPFAM" id="SSF48201">
    <property type="entry name" value="Uteroglobin-like"/>
    <property type="match status" value="1"/>
</dbReference>
<evidence type="ECO:0000256" key="4">
    <source>
        <dbReference type="ARBA" id="ARBA00022729"/>
    </source>
</evidence>
<keyword evidence="3" id="KW-0964">Secreted</keyword>
<dbReference type="InParanoid" id="A0A5F9CX86"/>
<sequence>MKLLVPLLLVALALGCYEADAAACPAFVADSTACLLATKSAFRLALAKYNAPPEAVEAKMQLKECTDKIALEKRQLMAAVLAQIVKECEL</sequence>
<dbReference type="InterPro" id="IPR000329">
    <property type="entry name" value="Uteroglobin"/>
</dbReference>
<dbReference type="AlphaFoldDB" id="A0A5F9CX86"/>
<reference evidence="11 12" key="1">
    <citation type="journal article" date="2011" name="Nature">
        <title>A high-resolution map of human evolutionary constraint using 29 mammals.</title>
        <authorList>
            <person name="Lindblad-Toh K."/>
            <person name="Garber M."/>
            <person name="Zuk O."/>
            <person name="Lin M.F."/>
            <person name="Parker B.J."/>
            <person name="Washietl S."/>
            <person name="Kheradpour P."/>
            <person name="Ernst J."/>
            <person name="Jordan G."/>
            <person name="Mauceli E."/>
            <person name="Ward L.D."/>
            <person name="Lowe C.B."/>
            <person name="Holloway A.K."/>
            <person name="Clamp M."/>
            <person name="Gnerre S."/>
            <person name="Alfoldi J."/>
            <person name="Beal K."/>
            <person name="Chang J."/>
            <person name="Clawson H."/>
            <person name="Cuff J."/>
            <person name="Di Palma F."/>
            <person name="Fitzgerald S."/>
            <person name="Flicek P."/>
            <person name="Guttman M."/>
            <person name="Hubisz M.J."/>
            <person name="Jaffe D.B."/>
            <person name="Jungreis I."/>
            <person name="Kent W.J."/>
            <person name="Kostka D."/>
            <person name="Lara M."/>
            <person name="Martins A.L."/>
            <person name="Massingham T."/>
            <person name="Moltke I."/>
            <person name="Raney B.J."/>
            <person name="Rasmussen M.D."/>
            <person name="Robinson J."/>
            <person name="Stark A."/>
            <person name="Vilella A.J."/>
            <person name="Wen J."/>
            <person name="Xie X."/>
            <person name="Zody M.C."/>
            <person name="Baldwin J."/>
            <person name="Bloom T."/>
            <person name="Chin C.W."/>
            <person name="Heiman D."/>
            <person name="Nicol R."/>
            <person name="Nusbaum C."/>
            <person name="Young S."/>
            <person name="Wilkinson J."/>
            <person name="Worley K.C."/>
            <person name="Kovar C.L."/>
            <person name="Muzny D.M."/>
            <person name="Gibbs R.A."/>
            <person name="Cree A."/>
            <person name="Dihn H.H."/>
            <person name="Fowler G."/>
            <person name="Jhangiani S."/>
            <person name="Joshi V."/>
            <person name="Lee S."/>
            <person name="Lewis L.R."/>
            <person name="Nazareth L.V."/>
            <person name="Okwuonu G."/>
            <person name="Santibanez J."/>
            <person name="Warren W.C."/>
            <person name="Mardis E.R."/>
            <person name="Weinstock G.M."/>
            <person name="Wilson R.K."/>
            <person name="Delehaunty K."/>
            <person name="Dooling D."/>
            <person name="Fronik C."/>
            <person name="Fulton L."/>
            <person name="Fulton B."/>
            <person name="Graves T."/>
            <person name="Minx P."/>
            <person name="Sodergren E."/>
            <person name="Birney E."/>
            <person name="Margulies E.H."/>
            <person name="Herrero J."/>
            <person name="Green E.D."/>
            <person name="Haussler D."/>
            <person name="Siepel A."/>
            <person name="Goldman N."/>
            <person name="Pollard K.S."/>
            <person name="Pedersen J.S."/>
            <person name="Lander E.S."/>
            <person name="Kellis M."/>
        </authorList>
    </citation>
    <scope>NUCLEOTIDE SEQUENCE [LARGE SCALE GENOMIC DNA]</scope>
    <source>
        <strain evidence="12">Thorbecke</strain>
    </source>
</reference>
<accession>A0A5F9CX86</accession>
<dbReference type="PRINTS" id="PR00486">
    <property type="entry name" value="UTEROGLOBIN"/>
</dbReference>
<dbReference type="GO" id="GO:0019834">
    <property type="term" value="F:phospholipase A2 inhibitor activity"/>
    <property type="evidence" value="ECO:0007669"/>
    <property type="project" value="UniProtKB-KW"/>
</dbReference>
<dbReference type="Bgee" id="ENSOCUG00000030850">
    <property type="expression patterns" value="Expressed in frontal cortex"/>
</dbReference>
<evidence type="ECO:0000256" key="1">
    <source>
        <dbReference type="ARBA" id="ARBA00004613"/>
    </source>
</evidence>
<dbReference type="GO" id="GO:0007165">
    <property type="term" value="P:signal transduction"/>
    <property type="evidence" value="ECO:0007669"/>
    <property type="project" value="InterPro"/>
</dbReference>
<dbReference type="Ensembl" id="ENSOCUT00000038355.1">
    <property type="protein sequence ID" value="ENSOCUP00000038437.1"/>
    <property type="gene ID" value="ENSOCUG00000030850.1"/>
</dbReference>
<dbReference type="GO" id="GO:0005615">
    <property type="term" value="C:extracellular space"/>
    <property type="evidence" value="ECO:0007669"/>
    <property type="project" value="TreeGrafter"/>
</dbReference>
<protein>
    <recommendedName>
        <fullName evidence="2">Uteroglobin</fullName>
    </recommendedName>
    <alternativeName>
        <fullName evidence="7">Secretoglobin family 1A member 1</fullName>
    </alternativeName>
</protein>
<feature type="signal peptide" evidence="10">
    <location>
        <begin position="1"/>
        <end position="21"/>
    </location>
</feature>
<evidence type="ECO:0000313" key="12">
    <source>
        <dbReference type="Proteomes" id="UP000001811"/>
    </source>
</evidence>
<evidence type="ECO:0000256" key="7">
    <source>
        <dbReference type="ARBA" id="ARBA00031712"/>
    </source>
</evidence>
<dbReference type="GeneTree" id="ENSGT00530000063866"/>
<evidence type="ECO:0000313" key="11">
    <source>
        <dbReference type="Ensembl" id="ENSOCUP00000038437.1"/>
    </source>
</evidence>
<proteinExistence type="inferred from homology"/>
<dbReference type="Proteomes" id="UP000001811">
    <property type="component" value="Unplaced"/>
</dbReference>
<evidence type="ECO:0000256" key="2">
    <source>
        <dbReference type="ARBA" id="ARBA00020696"/>
    </source>
</evidence>
<dbReference type="Pfam" id="PF01099">
    <property type="entry name" value="Uteroglobin"/>
    <property type="match status" value="1"/>
</dbReference>
<comment type="subunit">
    <text evidence="9">Antiparallel homodimer; disulfide-linked. Interaction with LMBR1L is controversial.</text>
</comment>
<keyword evidence="4 10" id="KW-0732">Signal</keyword>
<evidence type="ECO:0000256" key="10">
    <source>
        <dbReference type="SAM" id="SignalP"/>
    </source>
</evidence>
<evidence type="ECO:0000256" key="6">
    <source>
        <dbReference type="ARBA" id="ARBA00023157"/>
    </source>
</evidence>
<evidence type="ECO:0000256" key="5">
    <source>
        <dbReference type="ARBA" id="ARBA00023005"/>
    </source>
</evidence>
<reference evidence="11" key="2">
    <citation type="submission" date="2025-08" db="UniProtKB">
        <authorList>
            <consortium name="Ensembl"/>
        </authorList>
    </citation>
    <scope>IDENTIFICATION</scope>
    <source>
        <strain evidence="11">Thorbecke</strain>
    </source>
</reference>
<reference evidence="11" key="3">
    <citation type="submission" date="2025-09" db="UniProtKB">
        <authorList>
            <consortium name="Ensembl"/>
        </authorList>
    </citation>
    <scope>IDENTIFICATION</scope>
    <source>
        <strain evidence="11">Thorbecke</strain>
    </source>
</reference>
<dbReference type="InterPro" id="IPR035960">
    <property type="entry name" value="Secretoglobin_sf"/>
</dbReference>
<dbReference type="STRING" id="9986.ENSOCUP00000038437"/>
<dbReference type="PANTHER" id="PTHR11332">
    <property type="entry name" value="SECRETOGLOBIN FAMILY 1D"/>
    <property type="match status" value="1"/>
</dbReference>
<keyword evidence="12" id="KW-1185">Reference proteome</keyword>
<comment type="subcellular location">
    <subcellularLocation>
        <location evidence="1">Secreted</location>
    </subcellularLocation>
</comment>
<evidence type="ECO:0000256" key="9">
    <source>
        <dbReference type="ARBA" id="ARBA00047071"/>
    </source>
</evidence>
<evidence type="ECO:0000256" key="3">
    <source>
        <dbReference type="ARBA" id="ARBA00022525"/>
    </source>
</evidence>
<keyword evidence="5" id="KW-0593">Phospholipase A2 inhibitor</keyword>
<dbReference type="CDD" id="cd00633">
    <property type="entry name" value="Secretoglobin"/>
    <property type="match status" value="1"/>
</dbReference>
<feature type="chain" id="PRO_5023862966" description="Uteroglobin" evidence="10">
    <location>
        <begin position="22"/>
        <end position="90"/>
    </location>
</feature>
<dbReference type="PROSITE" id="PS51257">
    <property type="entry name" value="PROKAR_LIPOPROTEIN"/>
    <property type="match status" value="1"/>
</dbReference>
<dbReference type="PROSITE" id="PS51311">
    <property type="entry name" value="SCGB"/>
    <property type="match status" value="1"/>
</dbReference>
<keyword evidence="6" id="KW-1015">Disulfide bond</keyword>
<dbReference type="PANTHER" id="PTHR11332:SF6">
    <property type="entry name" value="SECRETOGLOBIN FAMILY 1D MEMBER 4"/>
    <property type="match status" value="1"/>
</dbReference>